<accession>A0A2P2JK53</accession>
<protein>
    <submittedName>
        <fullName evidence="1">Uncharacterized protein</fullName>
    </submittedName>
</protein>
<reference evidence="1" key="1">
    <citation type="submission" date="2018-02" db="EMBL/GenBank/DDBJ databases">
        <title>Rhizophora mucronata_Transcriptome.</title>
        <authorList>
            <person name="Meera S.P."/>
            <person name="Sreeshan A."/>
            <person name="Augustine A."/>
        </authorList>
    </citation>
    <scope>NUCLEOTIDE SEQUENCE</scope>
    <source>
        <tissue evidence="1">Leaf</tissue>
    </source>
</reference>
<dbReference type="EMBL" id="GGEC01013390">
    <property type="protein sequence ID" value="MBW93873.1"/>
    <property type="molecule type" value="Transcribed_RNA"/>
</dbReference>
<evidence type="ECO:0000313" key="1">
    <source>
        <dbReference type="EMBL" id="MBW93873.1"/>
    </source>
</evidence>
<organism evidence="1">
    <name type="scientific">Rhizophora mucronata</name>
    <name type="common">Asiatic mangrove</name>
    <dbReference type="NCBI Taxonomy" id="61149"/>
    <lineage>
        <taxon>Eukaryota</taxon>
        <taxon>Viridiplantae</taxon>
        <taxon>Streptophyta</taxon>
        <taxon>Embryophyta</taxon>
        <taxon>Tracheophyta</taxon>
        <taxon>Spermatophyta</taxon>
        <taxon>Magnoliopsida</taxon>
        <taxon>eudicotyledons</taxon>
        <taxon>Gunneridae</taxon>
        <taxon>Pentapetalae</taxon>
        <taxon>rosids</taxon>
        <taxon>fabids</taxon>
        <taxon>Malpighiales</taxon>
        <taxon>Rhizophoraceae</taxon>
        <taxon>Rhizophora</taxon>
    </lineage>
</organism>
<dbReference type="AlphaFoldDB" id="A0A2P2JK53"/>
<name>A0A2P2JK53_RHIMU</name>
<proteinExistence type="predicted"/>
<sequence length="62" mass="7085">MRSSPNWPEALKTNGRQEFLFTLLRDIPCDVILNGPRNSKSLTTTQENQLLATQKLRMAIQV</sequence>